<evidence type="ECO:0000256" key="1">
    <source>
        <dbReference type="ARBA" id="ARBA00022729"/>
    </source>
</evidence>
<dbReference type="InterPro" id="IPR050570">
    <property type="entry name" value="Cell_wall_metabolism_enzyme"/>
</dbReference>
<dbReference type="InterPro" id="IPR016047">
    <property type="entry name" value="M23ase_b-sheet_dom"/>
</dbReference>
<accession>A0A1N7L4B9</accession>
<dbReference type="Proteomes" id="UP000185839">
    <property type="component" value="Unassembled WGS sequence"/>
</dbReference>
<gene>
    <name evidence="4" type="ORF">SAMN05421789_104208</name>
</gene>
<dbReference type="CDD" id="cd12797">
    <property type="entry name" value="M23_peptidase"/>
    <property type="match status" value="1"/>
</dbReference>
<keyword evidence="1" id="KW-0732">Signal</keyword>
<evidence type="ECO:0000313" key="4">
    <source>
        <dbReference type="EMBL" id="SIS68664.1"/>
    </source>
</evidence>
<dbReference type="GO" id="GO:0004222">
    <property type="term" value="F:metalloendopeptidase activity"/>
    <property type="evidence" value="ECO:0007669"/>
    <property type="project" value="TreeGrafter"/>
</dbReference>
<dbReference type="SUPFAM" id="SSF51261">
    <property type="entry name" value="Duplicated hybrid motif"/>
    <property type="match status" value="1"/>
</dbReference>
<dbReference type="PANTHER" id="PTHR21666:SF289">
    <property type="entry name" value="L-ALA--D-GLU ENDOPEPTIDASE"/>
    <property type="match status" value="1"/>
</dbReference>
<dbReference type="AlphaFoldDB" id="A0A1N7L4B9"/>
<dbReference type="Gene3D" id="6.10.250.3150">
    <property type="match status" value="1"/>
</dbReference>
<dbReference type="Pfam" id="PF01551">
    <property type="entry name" value="Peptidase_M23"/>
    <property type="match status" value="1"/>
</dbReference>
<feature type="coiled-coil region" evidence="2">
    <location>
        <begin position="22"/>
        <end position="49"/>
    </location>
</feature>
<dbReference type="PANTHER" id="PTHR21666">
    <property type="entry name" value="PEPTIDASE-RELATED"/>
    <property type="match status" value="1"/>
</dbReference>
<dbReference type="Gene3D" id="2.70.70.10">
    <property type="entry name" value="Glucose Permease (Domain IIA)"/>
    <property type="match status" value="1"/>
</dbReference>
<sequence>MIRKLGFFVGIFLCGFFFSQKKEELQKQNIELKKQIASINTNLAKTQKESKLSVAYLNEVNKKIQLREKVYTNTQKEKRLIEDDIYLRQLEINRQNKELAVLRKNYAEVLVKAYKNKGVQNKVTFILSSKNLGEALRRVQYLKDYSDYQNKKATEISDAAVKLLQNVTLKQKSVNDKVTILSNQQKDLVTIEAERKLKENLLQEFKKNEVQLTAELKQKQGQSKKLEGQIRSIIAEEIKIAKAKEEANKKAEAEKMRLAKIAAEKEKARIDAENKARMDALALEKRKADEEAKRLKDISDRKAAEEAERAKIALLADSKKTEDAKKAADAEKAESRRAEAAKDAAIAAANAKAAAEKATTARVAEANLVKKNEDAKKAAETKTMTNFGVTSAIGNSFVANRGKMGMPVYGTITHRFGRQPHPVFKNIVEENNGIKIAVNRGTVAKCIAPGTVSRVVVSGDGTKMVMVKHGDYFTVYANLANTMVSANQQVAAGTAIGGVGEDFDGTFTLDFQIWNGGTPVDPLGWIN</sequence>
<keyword evidence="5" id="KW-1185">Reference proteome</keyword>
<organism evidence="4 5">
    <name type="scientific">Kaistella chaponensis</name>
    <dbReference type="NCBI Taxonomy" id="713588"/>
    <lineage>
        <taxon>Bacteria</taxon>
        <taxon>Pseudomonadati</taxon>
        <taxon>Bacteroidota</taxon>
        <taxon>Flavobacteriia</taxon>
        <taxon>Flavobacteriales</taxon>
        <taxon>Weeksellaceae</taxon>
        <taxon>Chryseobacterium group</taxon>
        <taxon>Kaistella</taxon>
    </lineage>
</organism>
<evidence type="ECO:0000313" key="5">
    <source>
        <dbReference type="Proteomes" id="UP000185839"/>
    </source>
</evidence>
<feature type="domain" description="M23ase beta-sheet core" evidence="3">
    <location>
        <begin position="430"/>
        <end position="522"/>
    </location>
</feature>
<name>A0A1N7L4B9_9FLAO</name>
<reference evidence="5" key="1">
    <citation type="submission" date="2017-01" db="EMBL/GenBank/DDBJ databases">
        <authorList>
            <person name="Varghese N."/>
            <person name="Submissions S."/>
        </authorList>
    </citation>
    <scope>NUCLEOTIDE SEQUENCE [LARGE SCALE GENOMIC DNA]</scope>
    <source>
        <strain evidence="5">DSM 23145</strain>
    </source>
</reference>
<feature type="coiled-coil region" evidence="2">
    <location>
        <begin position="188"/>
        <end position="308"/>
    </location>
</feature>
<evidence type="ECO:0000259" key="3">
    <source>
        <dbReference type="Pfam" id="PF01551"/>
    </source>
</evidence>
<dbReference type="STRING" id="713588.SAMN05421789_104208"/>
<keyword evidence="2" id="KW-0175">Coiled coil</keyword>
<dbReference type="OrthoDB" id="9815884at2"/>
<evidence type="ECO:0000256" key="2">
    <source>
        <dbReference type="SAM" id="Coils"/>
    </source>
</evidence>
<dbReference type="InterPro" id="IPR011055">
    <property type="entry name" value="Dup_hybrid_motif"/>
</dbReference>
<dbReference type="EMBL" id="FTOI01000004">
    <property type="protein sequence ID" value="SIS68664.1"/>
    <property type="molecule type" value="Genomic_DNA"/>
</dbReference>
<proteinExistence type="predicted"/>
<dbReference type="RefSeq" id="WP_076386405.1">
    <property type="nucleotide sequence ID" value="NZ_FTOI01000004.1"/>
</dbReference>
<protein>
    <submittedName>
        <fullName evidence="4">Septal ring factor EnvC, activator of murein hydrolases AmiA and AmiB</fullName>
    </submittedName>
</protein>
<keyword evidence="4" id="KW-0378">Hydrolase</keyword>